<evidence type="ECO:0000256" key="2">
    <source>
        <dbReference type="ARBA" id="ARBA00007837"/>
    </source>
</evidence>
<evidence type="ECO:0000256" key="6">
    <source>
        <dbReference type="ARBA" id="ARBA00022777"/>
    </source>
</evidence>
<feature type="compositionally biased region" description="Basic and acidic residues" evidence="9">
    <location>
        <begin position="235"/>
        <end position="252"/>
    </location>
</feature>
<dbReference type="EMBL" id="JAMQYH010000043">
    <property type="protein sequence ID" value="KAJ1684089.1"/>
    <property type="molecule type" value="Genomic_DNA"/>
</dbReference>
<gene>
    <name evidence="13" type="ORF">LUZ63_020658</name>
</gene>
<keyword evidence="4" id="KW-0808">Transferase</keyword>
<feature type="domain" description="PEP-utilising enzyme mobile" evidence="10">
    <location>
        <begin position="157"/>
        <end position="226"/>
    </location>
</feature>
<keyword evidence="6" id="KW-0418">Kinase</keyword>
<evidence type="ECO:0000259" key="12">
    <source>
        <dbReference type="Pfam" id="PF05524"/>
    </source>
</evidence>
<dbReference type="GO" id="GO:0009401">
    <property type="term" value="P:phosphoenolpyruvate-dependent sugar phosphotransferase system"/>
    <property type="evidence" value="ECO:0007669"/>
    <property type="project" value="InterPro"/>
</dbReference>
<dbReference type="InterPro" id="IPR050499">
    <property type="entry name" value="PEP-utilizing_PTS_enzyme"/>
</dbReference>
<name>A0A9P9Z840_9POAL</name>
<dbReference type="Gene3D" id="1.10.274.10">
    <property type="entry name" value="PtsI, HPr-binding domain"/>
    <property type="match status" value="1"/>
</dbReference>
<evidence type="ECO:0000313" key="14">
    <source>
        <dbReference type="Proteomes" id="UP001151287"/>
    </source>
</evidence>
<dbReference type="Gene3D" id="3.50.30.10">
    <property type="entry name" value="Phosphohistidine domain"/>
    <property type="match status" value="1"/>
</dbReference>
<dbReference type="Proteomes" id="UP001151287">
    <property type="component" value="Unassembled WGS sequence"/>
</dbReference>
<dbReference type="PANTHER" id="PTHR46244:SF3">
    <property type="entry name" value="PHOSPHOENOLPYRUVATE-PROTEIN PHOSPHOTRANSFERASE"/>
    <property type="match status" value="1"/>
</dbReference>
<evidence type="ECO:0000259" key="11">
    <source>
        <dbReference type="Pfam" id="PF02896"/>
    </source>
</evidence>
<evidence type="ECO:0000256" key="1">
    <source>
        <dbReference type="ARBA" id="ARBA00001946"/>
    </source>
</evidence>
<evidence type="ECO:0000256" key="5">
    <source>
        <dbReference type="ARBA" id="ARBA00022723"/>
    </source>
</evidence>
<feature type="region of interest" description="Disordered" evidence="9">
    <location>
        <begin position="235"/>
        <end position="274"/>
    </location>
</feature>
<dbReference type="Pfam" id="PF00391">
    <property type="entry name" value="PEP-utilizers"/>
    <property type="match status" value="1"/>
</dbReference>
<protein>
    <recommendedName>
        <fullName evidence="3">Phosphoenolpyruvate-protein phosphotransferase</fullName>
    </recommendedName>
    <alternativeName>
        <fullName evidence="8">Phosphotransferase system, enzyme I</fullName>
    </alternativeName>
</protein>
<dbReference type="Gene3D" id="3.20.20.60">
    <property type="entry name" value="Phosphoenolpyruvate-binding domains"/>
    <property type="match status" value="1"/>
</dbReference>
<dbReference type="InterPro" id="IPR008731">
    <property type="entry name" value="PTS_EIN"/>
</dbReference>
<evidence type="ECO:0000256" key="8">
    <source>
        <dbReference type="ARBA" id="ARBA00033235"/>
    </source>
</evidence>
<evidence type="ECO:0000256" key="4">
    <source>
        <dbReference type="ARBA" id="ARBA00022679"/>
    </source>
</evidence>
<keyword evidence="5" id="KW-0479">Metal-binding</keyword>
<dbReference type="SUPFAM" id="SSF51621">
    <property type="entry name" value="Phosphoenolpyruvate/pyruvate domain"/>
    <property type="match status" value="1"/>
</dbReference>
<comment type="cofactor">
    <cofactor evidence="1">
        <name>Mg(2+)</name>
        <dbReference type="ChEBI" id="CHEBI:18420"/>
    </cofactor>
</comment>
<keyword evidence="14" id="KW-1185">Reference proteome</keyword>
<evidence type="ECO:0000313" key="13">
    <source>
        <dbReference type="EMBL" id="KAJ1684089.1"/>
    </source>
</evidence>
<feature type="region of interest" description="Disordered" evidence="9">
    <location>
        <begin position="783"/>
        <end position="805"/>
    </location>
</feature>
<reference evidence="13" key="1">
    <citation type="journal article" date="2022" name="Cell">
        <title>Repeat-based holocentromeres influence genome architecture and karyotype evolution.</title>
        <authorList>
            <person name="Hofstatter P.G."/>
            <person name="Thangavel G."/>
            <person name="Lux T."/>
            <person name="Neumann P."/>
            <person name="Vondrak T."/>
            <person name="Novak P."/>
            <person name="Zhang M."/>
            <person name="Costa L."/>
            <person name="Castellani M."/>
            <person name="Scott A."/>
            <person name="Toegelov H."/>
            <person name="Fuchs J."/>
            <person name="Mata-Sucre Y."/>
            <person name="Dias Y."/>
            <person name="Vanzela A.L.L."/>
            <person name="Huettel B."/>
            <person name="Almeida C.C.S."/>
            <person name="Simkova H."/>
            <person name="Souza G."/>
            <person name="Pedrosa-Harand A."/>
            <person name="Macas J."/>
            <person name="Mayer K.F.X."/>
            <person name="Houben A."/>
            <person name="Marques A."/>
        </authorList>
    </citation>
    <scope>NUCLEOTIDE SEQUENCE</scope>
    <source>
        <strain evidence="13">RhyBre1mFocal</strain>
    </source>
</reference>
<dbReference type="InterPro" id="IPR008279">
    <property type="entry name" value="PEP-util_enz_mobile_dom"/>
</dbReference>
<dbReference type="Pfam" id="PF05524">
    <property type="entry name" value="PEP-utilisers_N"/>
    <property type="match status" value="1"/>
</dbReference>
<accession>A0A9P9Z840</accession>
<dbReference type="OrthoDB" id="10256745at2759"/>
<feature type="region of interest" description="Disordered" evidence="9">
    <location>
        <begin position="524"/>
        <end position="544"/>
    </location>
</feature>
<dbReference type="SUPFAM" id="SSF47831">
    <property type="entry name" value="Enzyme I of the PEP:sugar phosphotransferase system HPr-binding (sub)domain"/>
    <property type="match status" value="1"/>
</dbReference>
<dbReference type="PRINTS" id="PR01736">
    <property type="entry name" value="PHPHTRNFRASE"/>
</dbReference>
<organism evidence="13 14">
    <name type="scientific">Rhynchospora breviuscula</name>
    <dbReference type="NCBI Taxonomy" id="2022672"/>
    <lineage>
        <taxon>Eukaryota</taxon>
        <taxon>Viridiplantae</taxon>
        <taxon>Streptophyta</taxon>
        <taxon>Embryophyta</taxon>
        <taxon>Tracheophyta</taxon>
        <taxon>Spermatophyta</taxon>
        <taxon>Magnoliopsida</taxon>
        <taxon>Liliopsida</taxon>
        <taxon>Poales</taxon>
        <taxon>Cyperaceae</taxon>
        <taxon>Cyperoideae</taxon>
        <taxon>Rhynchosporeae</taxon>
        <taxon>Rhynchospora</taxon>
    </lineage>
</organism>
<dbReference type="InterPro" id="IPR023151">
    <property type="entry name" value="PEP_util_CS"/>
</dbReference>
<dbReference type="PROSITE" id="PS00742">
    <property type="entry name" value="PEP_ENZYMES_2"/>
    <property type="match status" value="1"/>
</dbReference>
<dbReference type="InterPro" id="IPR036637">
    <property type="entry name" value="Phosphohistidine_dom_sf"/>
</dbReference>
<keyword evidence="7" id="KW-0460">Magnesium</keyword>
<dbReference type="InterPro" id="IPR040442">
    <property type="entry name" value="Pyrv_kinase-like_dom_sf"/>
</dbReference>
<dbReference type="AlphaFoldDB" id="A0A9P9Z840"/>
<feature type="domain" description="Phosphotransferase system enzyme I N-terminal" evidence="12">
    <location>
        <begin position="11"/>
        <end position="128"/>
    </location>
</feature>
<dbReference type="InterPro" id="IPR036618">
    <property type="entry name" value="PtsI_HPr-bd_sf"/>
</dbReference>
<comment type="similarity">
    <text evidence="2">Belongs to the PEP-utilizing enzyme family.</text>
</comment>
<dbReference type="PROSITE" id="PS00370">
    <property type="entry name" value="PEP_ENZYMES_PHOS_SITE"/>
    <property type="match status" value="1"/>
</dbReference>
<evidence type="ECO:0000256" key="7">
    <source>
        <dbReference type="ARBA" id="ARBA00022842"/>
    </source>
</evidence>
<dbReference type="GO" id="GO:0016301">
    <property type="term" value="F:kinase activity"/>
    <property type="evidence" value="ECO:0007669"/>
    <property type="project" value="UniProtKB-KW"/>
</dbReference>
<dbReference type="SUPFAM" id="SSF52009">
    <property type="entry name" value="Phosphohistidine domain"/>
    <property type="match status" value="1"/>
</dbReference>
<sequence length="805" mass="83671">MATDTLDQLVGTPVVPGLALGPVLRARTEVDPAAVAAYVAPESVDDALAAYDDAVAAVSGTFARRADAAAGEAKQVLTASAGLAKDKGLRSTVRKNLNAGGSLLDALEESVEFFAGLFAQQGGLMAERVTDLRDIHKRLLAHLVGEPEPGVPTPDVPSVLVAEDLAPSDTSGLDPELVVALVTEKGGSTSHTAIIARQLGIPCLVGVDGALGLASRTVVLVDGTTGVVEVGPDEAAARDRVEQDRLDREELARWSGPATTSDGGTGEAAGERRRREVGRLGGAGAGGGGGAVPHRAELPRHQDRADAGGAGRRPIAYATKDHEENPALGVRGLRLAFDNPGLLDRQLDGIALAAERTGSAPWVMAPMVATVAEAVDFAAKVRERGLKPGVMIEIPSAAILAHQLLEVVDFLSIGTNDLTQYTMAADRMATDLTHLTDPWQPAVLHLIAITAEAGKRSGKPVGVCGEAAADPVLAPALVGMGITSLSMAPAAVRAVGAGLGRVTMDACEDAAEAALAASDPQAARTALGRRRVTPGGRAGRERSGWWWSRRPPSLGLGRARQPAAARRWWPPGVELVGAARGGGFDVFPRWGSVGFDHPWLRGGGGHRRSSLSRPRSAAVAPPDVREDVAVVGAAEVDVLDDRLDQQAPAGVARLLVGAAHAEPAGGARRHRAPPALLPRALAERPARRRRESGEDVGEVLLARGEQRHHQRARPGVPQLGVLVDQPEDPGGVAVGDEERRHRQPGAGPVLAGGPQAHRGGHATAEPAQRVALAVRRRERVAVVDGHPVSLTRPRRRLPGSGRPQP</sequence>
<feature type="region of interest" description="Disordered" evidence="9">
    <location>
        <begin position="720"/>
        <end position="767"/>
    </location>
</feature>
<dbReference type="InterPro" id="IPR015813">
    <property type="entry name" value="Pyrv/PenolPyrv_kinase-like_dom"/>
</dbReference>
<comment type="caution">
    <text evidence="13">The sequence shown here is derived from an EMBL/GenBank/DDBJ whole genome shotgun (WGS) entry which is preliminary data.</text>
</comment>
<proteinExistence type="inferred from homology"/>
<dbReference type="PANTHER" id="PTHR46244">
    <property type="entry name" value="PHOSPHOENOLPYRUVATE-PROTEIN PHOSPHOTRANSFERASE"/>
    <property type="match status" value="1"/>
</dbReference>
<dbReference type="Pfam" id="PF02896">
    <property type="entry name" value="PEP-utilizers_C"/>
    <property type="match status" value="1"/>
</dbReference>
<dbReference type="InterPro" id="IPR018274">
    <property type="entry name" value="PEP_util_AS"/>
</dbReference>
<dbReference type="InterPro" id="IPR000121">
    <property type="entry name" value="PEP_util_C"/>
</dbReference>
<evidence type="ECO:0000256" key="3">
    <source>
        <dbReference type="ARBA" id="ARBA00016544"/>
    </source>
</evidence>
<dbReference type="GO" id="GO:0046872">
    <property type="term" value="F:metal ion binding"/>
    <property type="evidence" value="ECO:0007669"/>
    <property type="project" value="UniProtKB-KW"/>
</dbReference>
<evidence type="ECO:0000259" key="10">
    <source>
        <dbReference type="Pfam" id="PF00391"/>
    </source>
</evidence>
<feature type="domain" description="PEP-utilising enzyme C-terminal" evidence="11">
    <location>
        <begin position="307"/>
        <end position="495"/>
    </location>
</feature>
<evidence type="ECO:0000256" key="9">
    <source>
        <dbReference type="SAM" id="MobiDB-lite"/>
    </source>
</evidence>